<dbReference type="InterPro" id="IPR029033">
    <property type="entry name" value="His_PPase_superfam"/>
</dbReference>
<dbReference type="EMBL" id="AMKT01000028">
    <property type="protein sequence ID" value="OXG25171.1"/>
    <property type="molecule type" value="Genomic_DNA"/>
</dbReference>
<dbReference type="GO" id="GO:0004331">
    <property type="term" value="F:fructose-2,6-bisphosphate 2-phosphatase activity"/>
    <property type="evidence" value="ECO:0007669"/>
    <property type="project" value="TreeGrafter"/>
</dbReference>
<feature type="region of interest" description="Disordered" evidence="4">
    <location>
        <begin position="216"/>
        <end position="252"/>
    </location>
</feature>
<feature type="compositionally biased region" description="Low complexity" evidence="4">
    <location>
        <begin position="229"/>
        <end position="239"/>
    </location>
</feature>
<reference evidence="5 6" key="1">
    <citation type="submission" date="2017-06" db="EMBL/GenBank/DDBJ databases">
        <title>Global population genomics of the pathogenic fungus Cryptococcus neoformans var. grubii.</title>
        <authorList>
            <person name="Cuomo C."/>
            <person name="Litvintseva A."/>
            <person name="Chen Y."/>
            <person name="Young S."/>
            <person name="Zeng Q."/>
            <person name="Chapman S."/>
            <person name="Gujja S."/>
            <person name="Saif S."/>
            <person name="Birren B."/>
        </authorList>
    </citation>
    <scope>NUCLEOTIDE SEQUENCE [LARGE SCALE GENOMIC DNA]</scope>
    <source>
        <strain evidence="5 6">Tu259-1</strain>
    </source>
</reference>
<evidence type="ECO:0000313" key="5">
    <source>
        <dbReference type="EMBL" id="OXG25171.1"/>
    </source>
</evidence>
<dbReference type="GO" id="GO:0045820">
    <property type="term" value="P:negative regulation of glycolytic process"/>
    <property type="evidence" value="ECO:0007669"/>
    <property type="project" value="TreeGrafter"/>
</dbReference>
<dbReference type="PROSITE" id="PS00175">
    <property type="entry name" value="PG_MUTASE"/>
    <property type="match status" value="1"/>
</dbReference>
<organism evidence="5 6">
    <name type="scientific">Cryptococcus neoformans Tu259-1</name>
    <dbReference type="NCBI Taxonomy" id="1230072"/>
    <lineage>
        <taxon>Eukaryota</taxon>
        <taxon>Fungi</taxon>
        <taxon>Dikarya</taxon>
        <taxon>Basidiomycota</taxon>
        <taxon>Agaricomycotina</taxon>
        <taxon>Tremellomycetes</taxon>
        <taxon>Tremellales</taxon>
        <taxon>Cryptococcaceae</taxon>
        <taxon>Cryptococcus</taxon>
        <taxon>Cryptococcus neoformans species complex</taxon>
    </lineage>
</organism>
<dbReference type="Gene3D" id="3.40.50.1240">
    <property type="entry name" value="Phosphoglycerate mutase-like"/>
    <property type="match status" value="1"/>
</dbReference>
<evidence type="ECO:0000313" key="6">
    <source>
        <dbReference type="Proteomes" id="UP000199727"/>
    </source>
</evidence>
<dbReference type="InterPro" id="IPR051695">
    <property type="entry name" value="Phosphoglycerate_Mutase"/>
</dbReference>
<evidence type="ECO:0000256" key="2">
    <source>
        <dbReference type="PIRSR" id="PIRSR613078-1"/>
    </source>
</evidence>
<feature type="active site" description="Tele-phosphohistidine intermediate" evidence="2">
    <location>
        <position position="27"/>
    </location>
</feature>
<sequence>MNRNFTSLSRQHTRRAGNMITLTIVRHGESTDNLKPLWAGWSDAPLSQHGMNQAKALGESLKDTKFDYIFASDLKRAHWTSQQILKNQAEPKPPLVVSELLREQHFGEGEQKPFGENSGWVRQPGRVFKFPGGESLTDVRKRADQAVEQFIEPILKECRGKPATSKHVVVVAHGIFNSEFLGALMARRKTNAPLEWNYRGMTNTGWTKAEVGYADEARTETTTQLSTDPSGPVSPSSAPSAPPPSTPNPDNLEPLVIKVLCSDVTDHLKGVIRQKGGLGSQSYDEKQEDIRKFFGGGGAK</sequence>
<gene>
    <name evidence="5" type="ORF">C361_02174</name>
</gene>
<dbReference type="CDD" id="cd07067">
    <property type="entry name" value="HP_PGM_like"/>
    <property type="match status" value="1"/>
</dbReference>
<feature type="active site" description="Proton donor/acceptor" evidence="2">
    <location>
        <position position="103"/>
    </location>
</feature>
<dbReference type="SUPFAM" id="SSF53254">
    <property type="entry name" value="Phosphoglycerate mutase-like"/>
    <property type="match status" value="1"/>
</dbReference>
<keyword evidence="1" id="KW-0378">Hydrolase</keyword>
<dbReference type="PANTHER" id="PTHR46517:SF1">
    <property type="entry name" value="FRUCTOSE-2,6-BISPHOSPHATASE TIGAR"/>
    <property type="match status" value="1"/>
</dbReference>
<protein>
    <recommendedName>
        <fullName evidence="7">Phosphoglycerate mutase</fullName>
    </recommendedName>
</protein>
<feature type="binding site" evidence="3">
    <location>
        <begin position="26"/>
        <end position="33"/>
    </location>
    <ligand>
        <name>substrate</name>
    </ligand>
</feature>
<dbReference type="AlphaFoldDB" id="A0A854QN60"/>
<dbReference type="InterPro" id="IPR001345">
    <property type="entry name" value="PG/BPGM_mutase_AS"/>
</dbReference>
<proteinExistence type="predicted"/>
<evidence type="ECO:0000256" key="3">
    <source>
        <dbReference type="PIRSR" id="PIRSR613078-2"/>
    </source>
</evidence>
<accession>A0A854QN60</accession>
<dbReference type="InterPro" id="IPR013078">
    <property type="entry name" value="His_Pase_superF_clade-1"/>
</dbReference>
<comment type="caution">
    <text evidence="5">The sequence shown here is derived from an EMBL/GenBank/DDBJ whole genome shotgun (WGS) entry which is preliminary data.</text>
</comment>
<dbReference type="Pfam" id="PF00300">
    <property type="entry name" value="His_Phos_1"/>
    <property type="match status" value="1"/>
</dbReference>
<feature type="binding site" evidence="3">
    <location>
        <position position="76"/>
    </location>
    <ligand>
        <name>substrate</name>
    </ligand>
</feature>
<dbReference type="GO" id="GO:0043456">
    <property type="term" value="P:regulation of pentose-phosphate shunt"/>
    <property type="evidence" value="ECO:0007669"/>
    <property type="project" value="TreeGrafter"/>
</dbReference>
<evidence type="ECO:0008006" key="7">
    <source>
        <dbReference type="Google" id="ProtNLM"/>
    </source>
</evidence>
<dbReference type="Proteomes" id="UP000199727">
    <property type="component" value="Unassembled WGS sequence"/>
</dbReference>
<evidence type="ECO:0000256" key="1">
    <source>
        <dbReference type="ARBA" id="ARBA00022801"/>
    </source>
</evidence>
<name>A0A854QN60_CRYNE</name>
<dbReference type="PANTHER" id="PTHR46517">
    <property type="entry name" value="FRUCTOSE-2,6-BISPHOSPHATASE TIGAR"/>
    <property type="match status" value="1"/>
</dbReference>
<dbReference type="SMART" id="SM00855">
    <property type="entry name" value="PGAM"/>
    <property type="match status" value="1"/>
</dbReference>
<dbReference type="GO" id="GO:0005829">
    <property type="term" value="C:cytosol"/>
    <property type="evidence" value="ECO:0007669"/>
    <property type="project" value="TreeGrafter"/>
</dbReference>
<dbReference type="OrthoDB" id="354304at2759"/>
<evidence type="ECO:0000256" key="4">
    <source>
        <dbReference type="SAM" id="MobiDB-lite"/>
    </source>
</evidence>